<dbReference type="PANTHER" id="PTHR12526">
    <property type="entry name" value="GLYCOSYLTRANSFERASE"/>
    <property type="match status" value="1"/>
</dbReference>
<dbReference type="GO" id="GO:0016757">
    <property type="term" value="F:glycosyltransferase activity"/>
    <property type="evidence" value="ECO:0007669"/>
    <property type="project" value="InterPro"/>
</dbReference>
<keyword evidence="3" id="KW-0808">Transferase</keyword>
<protein>
    <submittedName>
        <fullName evidence="3">Glycosyl transferase group 1</fullName>
    </submittedName>
</protein>
<dbReference type="Proteomes" id="UP000000391">
    <property type="component" value="Chromosome"/>
</dbReference>
<reference evidence="3 4" key="1">
    <citation type="submission" date="2010-06" db="EMBL/GenBank/DDBJ databases">
        <title>Complete sequence chromosome of Methanohalobium evestigatum Z-7303.</title>
        <authorList>
            <consortium name="US DOE Joint Genome Institute"/>
            <person name="Lucas S."/>
            <person name="Copeland A."/>
            <person name="Lapidus A."/>
            <person name="Cheng J.-F."/>
            <person name="Bruce D."/>
            <person name="Goodwin L."/>
            <person name="Pitluck S."/>
            <person name="Saunders E."/>
            <person name="Detter J.C."/>
            <person name="Han C."/>
            <person name="Tapia R."/>
            <person name="Land M."/>
            <person name="Hauser L."/>
            <person name="Kyrpides N."/>
            <person name="Mikhailova N."/>
            <person name="Sieprawska-Lupa M."/>
            <person name="Whitman W.B."/>
            <person name="Anderson I."/>
            <person name="Woyke T."/>
        </authorList>
    </citation>
    <scope>NUCLEOTIDE SEQUENCE [LARGE SCALE GENOMIC DNA]</scope>
    <source>
        <strain evidence="4">ATCC BAA-1072 / DSM 3721 / NBRC 107634 / OCM 161 / Z-7303</strain>
    </source>
</reference>
<feature type="domain" description="Glycosyltransferase subfamily 4-like N-terminal" evidence="2">
    <location>
        <begin position="53"/>
        <end position="225"/>
    </location>
</feature>
<evidence type="ECO:0000313" key="3">
    <source>
        <dbReference type="EMBL" id="ADI73470.1"/>
    </source>
</evidence>
<name>D7E8C8_METEZ</name>
<dbReference type="InterPro" id="IPR028098">
    <property type="entry name" value="Glyco_trans_4-like_N"/>
</dbReference>
<dbReference type="GeneID" id="9346181"/>
<dbReference type="CAZy" id="GT4">
    <property type="family name" value="Glycosyltransferase Family 4"/>
</dbReference>
<evidence type="ECO:0000259" key="2">
    <source>
        <dbReference type="Pfam" id="PF13439"/>
    </source>
</evidence>
<organism evidence="3 4">
    <name type="scientific">Methanohalobium evestigatum (strain ATCC BAA-1072 / DSM 3721 / NBRC 107634 / OCM 161 / Z-7303)</name>
    <dbReference type="NCBI Taxonomy" id="644295"/>
    <lineage>
        <taxon>Archaea</taxon>
        <taxon>Methanobacteriati</taxon>
        <taxon>Methanobacteriota</taxon>
        <taxon>Stenosarchaea group</taxon>
        <taxon>Methanomicrobia</taxon>
        <taxon>Methanosarcinales</taxon>
        <taxon>Methanosarcinaceae</taxon>
        <taxon>Methanohalobium</taxon>
    </lineage>
</organism>
<keyword evidence="4" id="KW-1185">Reference proteome</keyword>
<proteinExistence type="predicted"/>
<feature type="domain" description="Glycosyl transferase family 1" evidence="1">
    <location>
        <begin position="240"/>
        <end position="385"/>
    </location>
</feature>
<evidence type="ECO:0000313" key="4">
    <source>
        <dbReference type="Proteomes" id="UP000000391"/>
    </source>
</evidence>
<dbReference type="HOGENOM" id="CLU_009583_2_3_2"/>
<dbReference type="SUPFAM" id="SSF53756">
    <property type="entry name" value="UDP-Glycosyltransferase/glycogen phosphorylase"/>
    <property type="match status" value="1"/>
</dbReference>
<dbReference type="PANTHER" id="PTHR12526:SF625">
    <property type="entry name" value="PHOSPHATIDYLINOSITOL GLYCAN-CLASS A"/>
    <property type="match status" value="1"/>
</dbReference>
<accession>D7E8C8</accession>
<dbReference type="AlphaFoldDB" id="D7E8C8"/>
<dbReference type="STRING" id="644295.Metev_0559"/>
<dbReference type="Gene3D" id="3.40.50.2000">
    <property type="entry name" value="Glycogen Phosphorylase B"/>
    <property type="match status" value="2"/>
</dbReference>
<dbReference type="EMBL" id="CP002069">
    <property type="protein sequence ID" value="ADI73470.1"/>
    <property type="molecule type" value="Genomic_DNA"/>
</dbReference>
<evidence type="ECO:0000259" key="1">
    <source>
        <dbReference type="Pfam" id="PF00534"/>
    </source>
</evidence>
<dbReference type="Pfam" id="PF00534">
    <property type="entry name" value="Glycos_transf_1"/>
    <property type="match status" value="1"/>
</dbReference>
<dbReference type="OrthoDB" id="132546at2157"/>
<sequence length="423" mass="47739">MDIHSGNILSRFKNRELINICQITICIIGGVIVKEGKYRIGMFSWESLHAVKVGGIAPHVTELSEALAEKGHEVHIVTRNDGNHDAHDIINGVHYHRIVYDPSGDVIHQMNKMCDAMYSTFLEVRDEYGEFDVLHGHDWHPVTVLCRLKHELGLPFVLTYHSTEWGRNGNRHNPDPIAQEITQREWLGGYESSEVIVTSQVLYDEVVYLYQIPDYKISIVPNGTHINKIRRNIDPGSVKKKYGIHPLAPIVLFIGRMNYQKGPDLLVESVPMILNHRQDVQFVFIGEGDMRSHCEYLAETLGVSDSCHFLGYASDEAAIDWYNACNVVCMPSRNEPFGIVVLEAWDAGKPVVASDAVKLVDNFKNGVVVYKYPESIAWGVNYVVDGLGDDSMGNFGRELVETKYNWTTIAVGTLEVYNRVIQV</sequence>
<dbReference type="InterPro" id="IPR001296">
    <property type="entry name" value="Glyco_trans_1"/>
</dbReference>
<dbReference type="RefSeq" id="WP_013194038.1">
    <property type="nucleotide sequence ID" value="NC_014253.1"/>
</dbReference>
<dbReference type="KEGG" id="mev:Metev_0559"/>
<dbReference type="CDD" id="cd03801">
    <property type="entry name" value="GT4_PimA-like"/>
    <property type="match status" value="1"/>
</dbReference>
<dbReference type="Pfam" id="PF13439">
    <property type="entry name" value="Glyco_transf_4"/>
    <property type="match status" value="1"/>
</dbReference>
<gene>
    <name evidence="3" type="ordered locus">Metev_0559</name>
</gene>